<dbReference type="OrthoDB" id="5571448at2"/>
<dbReference type="AlphaFoldDB" id="D5C200"/>
<dbReference type="Proteomes" id="UP000001844">
    <property type="component" value="Chromosome"/>
</dbReference>
<proteinExistence type="predicted"/>
<evidence type="ECO:0000313" key="3">
    <source>
        <dbReference type="Proteomes" id="UP000001844"/>
    </source>
</evidence>
<dbReference type="STRING" id="472759.Nhal_3565"/>
<dbReference type="RefSeq" id="WP_013034437.1">
    <property type="nucleotide sequence ID" value="NC_013960.1"/>
</dbReference>
<keyword evidence="2" id="KW-0456">Lyase</keyword>
<dbReference type="GO" id="GO:0006171">
    <property type="term" value="P:cAMP biosynthetic process"/>
    <property type="evidence" value="ECO:0007669"/>
    <property type="project" value="InterPro"/>
</dbReference>
<gene>
    <name evidence="2" type="ordered locus">Nhal_3565</name>
</gene>
<keyword evidence="3" id="KW-1185">Reference proteome</keyword>
<dbReference type="NCBIfam" id="NF006984">
    <property type="entry name" value="PRK09450.2-4"/>
    <property type="match status" value="1"/>
</dbReference>
<dbReference type="PANTHER" id="PTHR38760:SF1">
    <property type="entry name" value="ADENYLATE CYCLASE"/>
    <property type="match status" value="1"/>
</dbReference>
<evidence type="ECO:0000259" key="1">
    <source>
        <dbReference type="Pfam" id="PF12633"/>
    </source>
</evidence>
<organism evidence="2 3">
    <name type="scientific">Nitrosococcus halophilus (strain Nc4)</name>
    <dbReference type="NCBI Taxonomy" id="472759"/>
    <lineage>
        <taxon>Bacteria</taxon>
        <taxon>Pseudomonadati</taxon>
        <taxon>Pseudomonadota</taxon>
        <taxon>Gammaproteobacteria</taxon>
        <taxon>Chromatiales</taxon>
        <taxon>Chromatiaceae</taxon>
        <taxon>Nitrosococcus</taxon>
    </lineage>
</organism>
<dbReference type="eggNOG" id="COG3072">
    <property type="taxonomic scope" value="Bacteria"/>
</dbReference>
<dbReference type="EC" id="4.6.1.1" evidence="2"/>
<dbReference type="HOGENOM" id="CLU_013280_0_0_6"/>
<sequence>MLATVPCTLLHKDIRQRFFALNRHRLGRVRESLRPRQRVFLDALPLLFHTNHPLLPGFSGTRTPCGISNYSPPVTAIRAGQSISKGFSYKKWTPPIHPIYGLFLMGSSGTVAQSKQSDFDIWVCCRPGLPPTDRKILQDKSTLIEAWAANLGIEVHFFLVDEEEIREGHFESLSRSSSGSAQRYLLLDEFYRTGLLVAGRSPLWWLIPPEYELHYENLVQELSRKHLLRTNDYLDFGGIPQLPAAEFSSAALWQLNKAIDSPYKSLLKLLLMECYASEYPHIDLLCRHYKRAVYAGKTNLDELDPYVMMLHKVETYLQHRGETERLELARCCFYFKANEPLSRPGRADRPAWRRQLLRMLSASWGWDQARLLQLDSRSEWKSPQVMKERQRLVDQLTHSYRQLSHYVGTQAKQTPQTQRDLHILGRKLYAAFGRKTGKIEYINLEISSNLREEWLSLYQLDQPNSPAGWILYQGRFTPGDHGGTALKHGHNVTELLVWAYFNGLISHATHLAAYSKNGMPKPVELQALQAQLQKLFPHPGLHGQTLDNYTIPPTIERAVVFINVGIDPMAHRTRQGIHLTSTQADPLSYGGARENLALSLEMVLLSSWKEVLVIPYRGSQGILDCLSEYLRWAPLSEGQPPPALTTGCYSTSHGRHIAERIEILFQNIVSCYYQNYPPHTRYVLGIGQDYFILWFENDSLYTEKWPSREALLKALGRPQPIFTPVVLDRHLSHWAFLHRLFEANLPGQVQCFYRTQSKGTELFILDERGSLFHQIYPETNAKTLLAHYSRFLDTTVERLNLTLSPGHHNIIVDKAVYYRLRQSNHGPWILERMQPAPPPQPSTYFQVQVLGDVLGNDKIFTVFCDNREFSAFEYGADLYREVAHHILRQRSDHEPYPIYITDLDLSPALLDRESLGSIQTVHLLNYKRVIEDQLNQALAELTSD</sequence>
<dbReference type="PANTHER" id="PTHR38760">
    <property type="entry name" value="ADENYLATE CYCLASE"/>
    <property type="match status" value="1"/>
</dbReference>
<dbReference type="EMBL" id="CP001798">
    <property type="protein sequence ID" value="ADE16588.1"/>
    <property type="molecule type" value="Genomic_DNA"/>
</dbReference>
<dbReference type="Pfam" id="PF01295">
    <property type="entry name" value="Adenylate_cycl"/>
    <property type="match status" value="1"/>
</dbReference>
<dbReference type="Pfam" id="PF12633">
    <property type="entry name" value="Adenyl_cycl_N"/>
    <property type="match status" value="1"/>
</dbReference>
<evidence type="ECO:0000313" key="2">
    <source>
        <dbReference type="EMBL" id="ADE16588.1"/>
    </source>
</evidence>
<feature type="domain" description="Adenylate cyclase class-I N-terminal" evidence="1">
    <location>
        <begin position="12"/>
        <end position="205"/>
    </location>
</feature>
<dbReference type="InterPro" id="IPR000274">
    <property type="entry name" value="Adenylate_cyclase_1"/>
</dbReference>
<dbReference type="KEGG" id="nhl:Nhal_3565"/>
<dbReference type="InterPro" id="IPR024685">
    <property type="entry name" value="Adenylate_cyclase_1_N"/>
</dbReference>
<dbReference type="PIRSF" id="PIRSF001444">
    <property type="entry name" value="Adenylate_cycl"/>
    <property type="match status" value="1"/>
</dbReference>
<name>D5C200_NITHN</name>
<reference evidence="3" key="1">
    <citation type="submission" date="2010-04" db="EMBL/GenBank/DDBJ databases">
        <title>Complete genome sequence of Nitrosococcus halophilus Nc4, a salt-adapted, aerobic obligate ammonia-oxidizing sulfur purple bacterium.</title>
        <authorList>
            <consortium name="US DOE Joint Genome Institute"/>
            <person name="Campbell M.A."/>
            <person name="Malfatti S.A."/>
            <person name="Chain P.S.G."/>
            <person name="Heidelberg J.F."/>
            <person name="Ward B.B."/>
            <person name="Klotz M.G."/>
        </authorList>
    </citation>
    <scope>NUCLEOTIDE SEQUENCE [LARGE SCALE GENOMIC DNA]</scope>
    <source>
        <strain evidence="3">Nc4</strain>
    </source>
</reference>
<dbReference type="GO" id="GO:0004016">
    <property type="term" value="F:adenylate cyclase activity"/>
    <property type="evidence" value="ECO:0007669"/>
    <property type="project" value="UniProtKB-EC"/>
</dbReference>
<accession>D5C200</accession>
<protein>
    <submittedName>
        <fullName evidence="2">Adenylate cyclase</fullName>
        <ecNumber evidence="2">4.6.1.1</ecNumber>
    </submittedName>
</protein>